<accession>A0A182JVQ2</accession>
<feature type="compositionally biased region" description="Basic and acidic residues" evidence="2">
    <location>
        <begin position="735"/>
        <end position="748"/>
    </location>
</feature>
<evidence type="ECO:0000313" key="5">
    <source>
        <dbReference type="Proteomes" id="UP000075881"/>
    </source>
</evidence>
<dbReference type="PROSITE" id="PS00972">
    <property type="entry name" value="USP_1"/>
    <property type="match status" value="1"/>
</dbReference>
<dbReference type="InterPro" id="IPR038765">
    <property type="entry name" value="Papain-like_cys_pep_sf"/>
</dbReference>
<dbReference type="PROSITE" id="PS50235">
    <property type="entry name" value="USP_3"/>
    <property type="match status" value="1"/>
</dbReference>
<evidence type="ECO:0000259" key="3">
    <source>
        <dbReference type="PROSITE" id="PS50235"/>
    </source>
</evidence>
<dbReference type="GO" id="GO:0005634">
    <property type="term" value="C:nucleus"/>
    <property type="evidence" value="ECO:0007669"/>
    <property type="project" value="TreeGrafter"/>
</dbReference>
<dbReference type="PANTHER" id="PTHR24006:SF908">
    <property type="entry name" value="DEUBIQUITINATING APOPTOTIC INHIBITOR, ISOFORM A"/>
    <property type="match status" value="1"/>
</dbReference>
<organism evidence="4 5">
    <name type="scientific">Anopheles christyi</name>
    <dbReference type="NCBI Taxonomy" id="43041"/>
    <lineage>
        <taxon>Eukaryota</taxon>
        <taxon>Metazoa</taxon>
        <taxon>Ecdysozoa</taxon>
        <taxon>Arthropoda</taxon>
        <taxon>Hexapoda</taxon>
        <taxon>Insecta</taxon>
        <taxon>Pterygota</taxon>
        <taxon>Neoptera</taxon>
        <taxon>Endopterygota</taxon>
        <taxon>Diptera</taxon>
        <taxon>Nematocera</taxon>
        <taxon>Culicoidea</taxon>
        <taxon>Culicidae</taxon>
        <taxon>Anophelinae</taxon>
        <taxon>Anopheles</taxon>
    </lineage>
</organism>
<dbReference type="VEuPathDB" id="VectorBase:ACHR002584"/>
<dbReference type="EnsemblMetazoa" id="ACHR002584-RA">
    <property type="protein sequence ID" value="ACHR002584-PA"/>
    <property type="gene ID" value="ACHR002584"/>
</dbReference>
<dbReference type="STRING" id="43041.A0A182JVQ2"/>
<dbReference type="Pfam" id="PF00443">
    <property type="entry name" value="UCH"/>
    <property type="match status" value="1"/>
</dbReference>
<keyword evidence="5" id="KW-1185">Reference proteome</keyword>
<name>A0A182JVQ2_9DIPT</name>
<feature type="compositionally biased region" description="Polar residues" evidence="2">
    <location>
        <begin position="882"/>
        <end position="896"/>
    </location>
</feature>
<dbReference type="InterPro" id="IPR050164">
    <property type="entry name" value="Peptidase_C19"/>
</dbReference>
<feature type="region of interest" description="Disordered" evidence="2">
    <location>
        <begin position="866"/>
        <end position="896"/>
    </location>
</feature>
<feature type="region of interest" description="Disordered" evidence="2">
    <location>
        <begin position="649"/>
        <end position="778"/>
    </location>
</feature>
<sequence length="896" mass="100445">MAINQNTTVSSFQSTANGGSGSAYTLHLLLEQLLLQSANNGDANWLTEVEYQKICEYIVVLLVGDQIDATTKHEIRSLRSLADIVTKQFQVLIERKMFRELVKDCLEKMYTADALSVKKLPSPFATIMLALMDPKQGVAWILSKNMIDEHIKKILTVFIDWLCKINFAPNLNVWIIQMVEGLMAKGRINCILNVRKDKLKQCKEVMLLPLYQQQVGPVISCLESCGDLQLDNSRLSYTCAERYDNALDDDNSLIRSNARVGLVNLGNTCYMNSVVQALAMTKQFCTEVLLKQIDAPPFSEVQQLLALLIHSRRPELTPRAVLASTRPPGFAPGYQQDSSEFLSYLLDRLHEQEKKLLHGNGNLQHNAISLSSPNGSGTTTTNSTKTLVQKTFEGQLSVGCLCTVCNSTNHTTETFRSLDLSFPDDSDLSIAGDGSHSVQKLLDYFCSSEKLVGENQYFCDRCQQLRDCERSVAVAVPPQNLILTIKHFRYDQSRNLRAKLMNKILHNEDISLSVTDAAGHCRQLHYRNYAVVVHYGTSMDSGHYYTYAQDGTGTWFKFNDNYVTECTTSELQNIPSPNTPYILFYQLVTNNASEATDASASNAGQTIGSSYNDMSDGMHENFPALNELPIRLQEFVRGDNLLYHQEVKEQRDKKASKMPLLSLGGNGVKTESKTFNTKLLEKRSKSRSGRNTEEDDDDAQEDEEYEEEDNKQQHDFAGFSETELSGHGDVNSTLTDERLSVPIKHELSTDSDDGQTSEMREHTSDIAIKGSQSDGEGDECTKEIRYWTCDDVCRYFSKHSKAWGDIFQEQEIDGPSLLLMRKTDVLSRFGLKLGPALELYQRIVALQNGDRDIPALTTSCPTILPKSKQSKWPSEEWLARGTSGTPQTTGPEVTCE</sequence>
<reference evidence="4" key="2">
    <citation type="submission" date="2020-05" db="UniProtKB">
        <authorList>
            <consortium name="EnsemblMetazoa"/>
        </authorList>
    </citation>
    <scope>IDENTIFICATION</scope>
    <source>
        <strain evidence="4">ACHKN1017</strain>
    </source>
</reference>
<dbReference type="PANTHER" id="PTHR24006">
    <property type="entry name" value="UBIQUITIN CARBOXYL-TERMINAL HYDROLASE"/>
    <property type="match status" value="1"/>
</dbReference>
<protein>
    <recommendedName>
        <fullName evidence="3">USP domain-containing protein</fullName>
    </recommendedName>
</protein>
<dbReference type="AlphaFoldDB" id="A0A182JVQ2"/>
<dbReference type="InterPro" id="IPR033840">
    <property type="entry name" value="USP38"/>
</dbReference>
<evidence type="ECO:0000256" key="1">
    <source>
        <dbReference type="ARBA" id="ARBA00009085"/>
    </source>
</evidence>
<dbReference type="FunFam" id="3.90.70.10:FF:000265">
    <property type="entry name" value="ubiquitin carboxyl-terminal hydrolase 35"/>
    <property type="match status" value="1"/>
</dbReference>
<dbReference type="InterPro" id="IPR018200">
    <property type="entry name" value="USP_CS"/>
</dbReference>
<dbReference type="SUPFAM" id="SSF47769">
    <property type="entry name" value="SAM/Pointed domain"/>
    <property type="match status" value="1"/>
</dbReference>
<proteinExistence type="inferred from homology"/>
<dbReference type="GO" id="GO:0016579">
    <property type="term" value="P:protein deubiquitination"/>
    <property type="evidence" value="ECO:0007669"/>
    <property type="project" value="InterPro"/>
</dbReference>
<dbReference type="SUPFAM" id="SSF54001">
    <property type="entry name" value="Cysteine proteinases"/>
    <property type="match status" value="1"/>
</dbReference>
<evidence type="ECO:0000313" key="4">
    <source>
        <dbReference type="EnsemblMetazoa" id="ACHR002584-PA"/>
    </source>
</evidence>
<dbReference type="Proteomes" id="UP000075881">
    <property type="component" value="Unassembled WGS sequence"/>
</dbReference>
<dbReference type="Gene3D" id="3.90.70.10">
    <property type="entry name" value="Cysteine proteinases"/>
    <property type="match status" value="1"/>
</dbReference>
<dbReference type="GO" id="GO:0006511">
    <property type="term" value="P:ubiquitin-dependent protein catabolic process"/>
    <property type="evidence" value="ECO:0007669"/>
    <property type="project" value="InterPro"/>
</dbReference>
<dbReference type="InterPro" id="IPR001394">
    <property type="entry name" value="Peptidase_C19_UCH"/>
</dbReference>
<reference evidence="5" key="1">
    <citation type="submission" date="2013-03" db="EMBL/GenBank/DDBJ databases">
        <title>The Genome Sequence of Anopheles christyi ACHKN1017.</title>
        <authorList>
            <consortium name="The Broad Institute Genomics Platform"/>
            <person name="Neafsey D.E."/>
            <person name="Besansky N."/>
            <person name="Walker B."/>
            <person name="Young S.K."/>
            <person name="Zeng Q."/>
            <person name="Gargeya S."/>
            <person name="Fitzgerald M."/>
            <person name="Haas B."/>
            <person name="Abouelleil A."/>
            <person name="Allen A.W."/>
            <person name="Alvarado L."/>
            <person name="Arachchi H.M."/>
            <person name="Berlin A.M."/>
            <person name="Chapman S.B."/>
            <person name="Gainer-Dewar J."/>
            <person name="Goldberg J."/>
            <person name="Griggs A."/>
            <person name="Gujja S."/>
            <person name="Hansen M."/>
            <person name="Howarth C."/>
            <person name="Imamovic A."/>
            <person name="Ireland A."/>
            <person name="Larimer J."/>
            <person name="McCowan C."/>
            <person name="Murphy C."/>
            <person name="Pearson M."/>
            <person name="Poon T.W."/>
            <person name="Priest M."/>
            <person name="Roberts A."/>
            <person name="Saif S."/>
            <person name="Shea T."/>
            <person name="Sisk P."/>
            <person name="Sykes S."/>
            <person name="Wortman J."/>
            <person name="Nusbaum C."/>
            <person name="Birren B."/>
        </authorList>
    </citation>
    <scope>NUCLEOTIDE SEQUENCE [LARGE SCALE GENOMIC DNA]</scope>
    <source>
        <strain evidence="5">ACHKN1017</strain>
    </source>
</reference>
<dbReference type="Gene3D" id="1.10.150.50">
    <property type="entry name" value="Transcription Factor, Ets-1"/>
    <property type="match status" value="1"/>
</dbReference>
<dbReference type="InterPro" id="IPR028889">
    <property type="entry name" value="USP"/>
</dbReference>
<feature type="domain" description="USP" evidence="3">
    <location>
        <begin position="260"/>
        <end position="588"/>
    </location>
</feature>
<evidence type="ECO:0000256" key="2">
    <source>
        <dbReference type="SAM" id="MobiDB-lite"/>
    </source>
</evidence>
<comment type="similarity">
    <text evidence="1">Belongs to the peptidase C19 family.</text>
</comment>
<dbReference type="GO" id="GO:0005829">
    <property type="term" value="C:cytosol"/>
    <property type="evidence" value="ECO:0007669"/>
    <property type="project" value="TreeGrafter"/>
</dbReference>
<feature type="compositionally biased region" description="Acidic residues" evidence="2">
    <location>
        <begin position="693"/>
        <end position="709"/>
    </location>
</feature>
<dbReference type="InterPro" id="IPR013761">
    <property type="entry name" value="SAM/pointed_sf"/>
</dbReference>
<dbReference type="GO" id="GO:0004843">
    <property type="term" value="F:cysteine-type deubiquitinase activity"/>
    <property type="evidence" value="ECO:0007669"/>
    <property type="project" value="InterPro"/>
</dbReference>
<dbReference type="CDD" id="cd02664">
    <property type="entry name" value="Peptidase_C19H"/>
    <property type="match status" value="1"/>
</dbReference>